<protein>
    <recommendedName>
        <fullName evidence="4">Carboxypeptidase-like regulatory domain-containing protein</fullName>
    </recommendedName>
</protein>
<gene>
    <name evidence="2" type="ORF">N7U66_16015</name>
</gene>
<dbReference type="EMBL" id="CP113088">
    <property type="protein sequence ID" value="WAC01494.1"/>
    <property type="molecule type" value="Genomic_DNA"/>
</dbReference>
<dbReference type="Proteomes" id="UP001164705">
    <property type="component" value="Chromosome"/>
</dbReference>
<proteinExistence type="predicted"/>
<dbReference type="InterPro" id="IPR008969">
    <property type="entry name" value="CarboxyPept-like_regulatory"/>
</dbReference>
<evidence type="ECO:0000313" key="2">
    <source>
        <dbReference type="EMBL" id="WAC01494.1"/>
    </source>
</evidence>
<name>A0A9E8MV51_9FLAO</name>
<keyword evidence="1" id="KW-0732">Signal</keyword>
<evidence type="ECO:0000256" key="1">
    <source>
        <dbReference type="SAM" id="SignalP"/>
    </source>
</evidence>
<dbReference type="KEGG" id="lnu:N7U66_16015"/>
<evidence type="ECO:0000313" key="3">
    <source>
        <dbReference type="Proteomes" id="UP001164705"/>
    </source>
</evidence>
<dbReference type="SUPFAM" id="SSF49464">
    <property type="entry name" value="Carboxypeptidase regulatory domain-like"/>
    <property type="match status" value="1"/>
</dbReference>
<feature type="chain" id="PRO_5039461889" description="Carboxypeptidase-like regulatory domain-containing protein" evidence="1">
    <location>
        <begin position="20"/>
        <end position="153"/>
    </location>
</feature>
<dbReference type="Pfam" id="PF13715">
    <property type="entry name" value="CarbopepD_reg_2"/>
    <property type="match status" value="1"/>
</dbReference>
<keyword evidence="3" id="KW-1185">Reference proteome</keyword>
<evidence type="ECO:0008006" key="4">
    <source>
        <dbReference type="Google" id="ProtNLM"/>
    </source>
</evidence>
<reference evidence="2" key="1">
    <citation type="submission" date="2022-11" db="EMBL/GenBank/DDBJ databases">
        <title>Lacinutrix neustonica HL-RS19T sp. nov., isolated from the surface microlayer sample of brackish Lake Shihwa.</title>
        <authorList>
            <person name="Choi J.Y."/>
            <person name="Hwang C.Y."/>
        </authorList>
    </citation>
    <scope>NUCLEOTIDE SEQUENCE</scope>
    <source>
        <strain evidence="2">HL-RS19</strain>
    </source>
</reference>
<organism evidence="2 3">
    <name type="scientific">Lacinutrix neustonica</name>
    <dbReference type="NCBI Taxonomy" id="2980107"/>
    <lineage>
        <taxon>Bacteria</taxon>
        <taxon>Pseudomonadati</taxon>
        <taxon>Bacteroidota</taxon>
        <taxon>Flavobacteriia</taxon>
        <taxon>Flavobacteriales</taxon>
        <taxon>Flavobacteriaceae</taxon>
        <taxon>Lacinutrix</taxon>
    </lineage>
</organism>
<dbReference type="AlphaFoldDB" id="A0A9E8MV51"/>
<dbReference type="RefSeq" id="WP_267676107.1">
    <property type="nucleotide sequence ID" value="NZ_CP113088.1"/>
</dbReference>
<accession>A0A9E8MV51</accession>
<feature type="signal peptide" evidence="1">
    <location>
        <begin position="1"/>
        <end position="19"/>
    </location>
</feature>
<sequence length="153" mass="17483">MKYKLTFFLFIIALSFTQAQDKKRIEVYGKIFVAVDDLENVTIYNASSNKGTITNAEGEFMIEVGLNDEIQVSALQLIPFTTRVTQPVLDNKRLSIFMSERINSLNEVVILQYGLTGELKTDIDSTKVFKPFEFSFGSIDNFELPRRLPNRGR</sequence>